<organism evidence="2 3">
    <name type="scientific">Phytophthora oleae</name>
    <dbReference type="NCBI Taxonomy" id="2107226"/>
    <lineage>
        <taxon>Eukaryota</taxon>
        <taxon>Sar</taxon>
        <taxon>Stramenopiles</taxon>
        <taxon>Oomycota</taxon>
        <taxon>Peronosporomycetes</taxon>
        <taxon>Peronosporales</taxon>
        <taxon>Peronosporaceae</taxon>
        <taxon>Phytophthora</taxon>
    </lineage>
</organism>
<accession>A0ABD3FAR3</accession>
<evidence type="ECO:0000313" key="3">
    <source>
        <dbReference type="Proteomes" id="UP001632037"/>
    </source>
</evidence>
<dbReference type="Proteomes" id="UP001632037">
    <property type="component" value="Unassembled WGS sequence"/>
</dbReference>
<keyword evidence="3" id="KW-1185">Reference proteome</keyword>
<feature type="region of interest" description="Disordered" evidence="1">
    <location>
        <begin position="26"/>
        <end position="48"/>
    </location>
</feature>
<evidence type="ECO:0000256" key="1">
    <source>
        <dbReference type="SAM" id="MobiDB-lite"/>
    </source>
</evidence>
<proteinExistence type="predicted"/>
<protein>
    <submittedName>
        <fullName evidence="2">Uncharacterized protein</fullName>
    </submittedName>
</protein>
<dbReference type="EMBL" id="JBIMZQ010000028">
    <property type="protein sequence ID" value="KAL3663391.1"/>
    <property type="molecule type" value="Genomic_DNA"/>
</dbReference>
<comment type="caution">
    <text evidence="2">The sequence shown here is derived from an EMBL/GenBank/DDBJ whole genome shotgun (WGS) entry which is preliminary data.</text>
</comment>
<reference evidence="2 3" key="1">
    <citation type="submission" date="2024-09" db="EMBL/GenBank/DDBJ databases">
        <title>Genome sequencing and assembly of Phytophthora oleae, isolate VK10A, causative agent of rot of olive drupes.</title>
        <authorList>
            <person name="Conti Taguali S."/>
            <person name="Riolo M."/>
            <person name="La Spada F."/>
            <person name="Cacciola S.O."/>
            <person name="Dionisio G."/>
        </authorList>
    </citation>
    <scope>NUCLEOTIDE SEQUENCE [LARGE SCALE GENOMIC DNA]</scope>
    <source>
        <strain evidence="2 3">VK10A</strain>
    </source>
</reference>
<sequence>MGGGVFQHAKYGSSDVLVRLPRRLSTPLQHVGPGDPHMSKNNHTKARRTPRVQDFNAKTLGLKPSAISGVYS</sequence>
<gene>
    <name evidence="2" type="ORF">V7S43_011796</name>
</gene>
<evidence type="ECO:0000313" key="2">
    <source>
        <dbReference type="EMBL" id="KAL3663391.1"/>
    </source>
</evidence>
<dbReference type="AlphaFoldDB" id="A0ABD3FAR3"/>
<name>A0ABD3FAR3_9STRA</name>